<organism evidence="2 3">
    <name type="scientific">Actinomycetospora endophytica</name>
    <dbReference type="NCBI Taxonomy" id="2291215"/>
    <lineage>
        <taxon>Bacteria</taxon>
        <taxon>Bacillati</taxon>
        <taxon>Actinomycetota</taxon>
        <taxon>Actinomycetes</taxon>
        <taxon>Pseudonocardiales</taxon>
        <taxon>Pseudonocardiaceae</taxon>
        <taxon>Actinomycetospora</taxon>
    </lineage>
</organism>
<protein>
    <recommendedName>
        <fullName evidence="4">PE family protein</fullName>
    </recommendedName>
</protein>
<comment type="caution">
    <text evidence="2">The sequence shown here is derived from an EMBL/GenBank/DDBJ whole genome shotgun (WGS) entry which is preliminary data.</text>
</comment>
<gene>
    <name evidence="2" type="ORF">LQ327_09285</name>
</gene>
<name>A0ABS8P5N6_9PSEU</name>
<feature type="region of interest" description="Disordered" evidence="1">
    <location>
        <begin position="1"/>
        <end position="36"/>
    </location>
</feature>
<dbReference type="Proteomes" id="UP001199469">
    <property type="component" value="Unassembled WGS sequence"/>
</dbReference>
<evidence type="ECO:0000256" key="1">
    <source>
        <dbReference type="SAM" id="MobiDB-lite"/>
    </source>
</evidence>
<keyword evidence="3" id="KW-1185">Reference proteome</keyword>
<reference evidence="2 3" key="1">
    <citation type="submission" date="2021-11" db="EMBL/GenBank/DDBJ databases">
        <title>Draft genome sequence of Actinomycetospora sp. SF1 isolated from the rhizosphere soil.</title>
        <authorList>
            <person name="Duangmal K."/>
            <person name="Chantavorakit T."/>
        </authorList>
    </citation>
    <scope>NUCLEOTIDE SEQUENCE [LARGE SCALE GENOMIC DNA]</scope>
    <source>
        <strain evidence="2 3">TBRC 5722</strain>
    </source>
</reference>
<evidence type="ECO:0008006" key="4">
    <source>
        <dbReference type="Google" id="ProtNLM"/>
    </source>
</evidence>
<evidence type="ECO:0000313" key="3">
    <source>
        <dbReference type="Proteomes" id="UP001199469"/>
    </source>
</evidence>
<dbReference type="EMBL" id="JAJNDB010000001">
    <property type="protein sequence ID" value="MCD2193575.1"/>
    <property type="molecule type" value="Genomic_DNA"/>
</dbReference>
<feature type="compositionally biased region" description="Pro residues" evidence="1">
    <location>
        <begin position="1"/>
        <end position="21"/>
    </location>
</feature>
<proteinExistence type="predicted"/>
<accession>A0ABS8P5N6</accession>
<evidence type="ECO:0000313" key="2">
    <source>
        <dbReference type="EMBL" id="MCD2193575.1"/>
    </source>
</evidence>
<sequence length="155" mass="15761">MSTPVPPPGLYTQPPTGPPPSLAERPVGAADPAVLTDGQVVPRQVVPAPTGGGAFSVDLDRAPEVLQDLENARQELIVLRRDALRLGQVDPSSNDQVSRDAAAVLGAVAVGGPGSLVEALDGGIERLAHLIGAISAELGSYSATEQGNGAQFDRA</sequence>
<dbReference type="RefSeq" id="WP_230731850.1">
    <property type="nucleotide sequence ID" value="NZ_JAJNDB010000001.1"/>
</dbReference>